<dbReference type="PIRSF" id="PIRSF005739">
    <property type="entry name" value="O-mtase"/>
    <property type="match status" value="1"/>
</dbReference>
<dbReference type="InterPro" id="IPR036388">
    <property type="entry name" value="WH-like_DNA-bd_sf"/>
</dbReference>
<dbReference type="SUPFAM" id="SSF46785">
    <property type="entry name" value="Winged helix' DNA-binding domain"/>
    <property type="match status" value="1"/>
</dbReference>
<keyword evidence="1 7" id="KW-0489">Methyltransferase</keyword>
<dbReference type="OrthoDB" id="582216at2"/>
<accession>A0A1H6E714</accession>
<keyword evidence="3" id="KW-0949">S-adenosyl-L-methionine</keyword>
<feature type="domain" description="O-methyltransferase C-terminal" evidence="5">
    <location>
        <begin position="117"/>
        <end position="322"/>
    </location>
</feature>
<evidence type="ECO:0000256" key="2">
    <source>
        <dbReference type="ARBA" id="ARBA00022679"/>
    </source>
</evidence>
<feature type="domain" description="O-methyltransferase dimerisation" evidence="6">
    <location>
        <begin position="20"/>
        <end position="93"/>
    </location>
</feature>
<evidence type="ECO:0000259" key="5">
    <source>
        <dbReference type="Pfam" id="PF00891"/>
    </source>
</evidence>
<dbReference type="Pfam" id="PF08100">
    <property type="entry name" value="Dimerisation"/>
    <property type="match status" value="1"/>
</dbReference>
<dbReference type="InterPro" id="IPR012967">
    <property type="entry name" value="COMT_dimerisation"/>
</dbReference>
<sequence>MAIGATSSAPPVDAQALTRLSSSYAQARILHSAVEVGLFELLSQGPLNVDEIRTRLDLHPRLLRDFLDAVAALGLIRKEGAQYAIDPEAARFLVPGGGPVYLGARIRTAAQRHYHTWGRLTDALRGGEPQAGVGGDAFATLYSNPEATRNFLIHMDANNGMVGPQLAEAVDWSAYQSFVDVGGARGNVASHLVRKHPHLAGGVFELPAVRPFFEEYMAELGLTGKVVFHGGDFFTAPMPAADVLVFGHVLHDWSESDRQQLLNRAYAALPPGGAVVVYDQMLDEQAPDLRSLIGSLNVGLITTGGSEYTVPECRVWVEKAGFAFASATRLESGNDTVVVGVKQR</sequence>
<dbReference type="PANTHER" id="PTHR43712:SF2">
    <property type="entry name" value="O-METHYLTRANSFERASE CICE"/>
    <property type="match status" value="1"/>
</dbReference>
<dbReference type="GO" id="GO:0032259">
    <property type="term" value="P:methylation"/>
    <property type="evidence" value="ECO:0007669"/>
    <property type="project" value="UniProtKB-KW"/>
</dbReference>
<dbReference type="EMBL" id="FNVU01000028">
    <property type="protein sequence ID" value="SEG93530.1"/>
    <property type="molecule type" value="Genomic_DNA"/>
</dbReference>
<gene>
    <name evidence="7" type="ORF">SAMN05216223_1288</name>
</gene>
<dbReference type="InterPro" id="IPR001077">
    <property type="entry name" value="COMT_C"/>
</dbReference>
<evidence type="ECO:0000256" key="1">
    <source>
        <dbReference type="ARBA" id="ARBA00022603"/>
    </source>
</evidence>
<dbReference type="Pfam" id="PF00891">
    <property type="entry name" value="Methyltransf_2"/>
    <property type="match status" value="1"/>
</dbReference>
<dbReference type="Gene3D" id="1.10.10.10">
    <property type="entry name" value="Winged helix-like DNA-binding domain superfamily/Winged helix DNA-binding domain"/>
    <property type="match status" value="1"/>
</dbReference>
<dbReference type="RefSeq" id="WP_103890578.1">
    <property type="nucleotide sequence ID" value="NZ_FNVU01000028.1"/>
</dbReference>
<dbReference type="InterPro" id="IPR036390">
    <property type="entry name" value="WH_DNA-bd_sf"/>
</dbReference>
<evidence type="ECO:0000313" key="8">
    <source>
        <dbReference type="Proteomes" id="UP000236754"/>
    </source>
</evidence>
<dbReference type="AlphaFoldDB" id="A0A1H6E714"/>
<protein>
    <submittedName>
        <fullName evidence="7">N,N-dimethyltransferase/O-methyltransferase</fullName>
    </submittedName>
</protein>
<keyword evidence="8" id="KW-1185">Reference proteome</keyword>
<organism evidence="7 8">
    <name type="scientific">Actinacidiphila yanglinensis</name>
    <dbReference type="NCBI Taxonomy" id="310779"/>
    <lineage>
        <taxon>Bacteria</taxon>
        <taxon>Bacillati</taxon>
        <taxon>Actinomycetota</taxon>
        <taxon>Actinomycetes</taxon>
        <taxon>Kitasatosporales</taxon>
        <taxon>Streptomycetaceae</taxon>
        <taxon>Actinacidiphila</taxon>
    </lineage>
</organism>
<dbReference type="PANTHER" id="PTHR43712">
    <property type="entry name" value="PUTATIVE (AFU_ORTHOLOGUE AFUA_4G14580)-RELATED"/>
    <property type="match status" value="1"/>
</dbReference>
<proteinExistence type="predicted"/>
<feature type="active site" description="Proton acceptor" evidence="4">
    <location>
        <position position="251"/>
    </location>
</feature>
<evidence type="ECO:0000259" key="6">
    <source>
        <dbReference type="Pfam" id="PF08100"/>
    </source>
</evidence>
<evidence type="ECO:0000256" key="3">
    <source>
        <dbReference type="ARBA" id="ARBA00022691"/>
    </source>
</evidence>
<dbReference type="Gene3D" id="3.40.50.150">
    <property type="entry name" value="Vaccinia Virus protein VP39"/>
    <property type="match status" value="1"/>
</dbReference>
<dbReference type="SUPFAM" id="SSF53335">
    <property type="entry name" value="S-adenosyl-L-methionine-dependent methyltransferases"/>
    <property type="match status" value="1"/>
</dbReference>
<evidence type="ECO:0000313" key="7">
    <source>
        <dbReference type="EMBL" id="SEG93530.1"/>
    </source>
</evidence>
<dbReference type="InterPro" id="IPR016461">
    <property type="entry name" value="COMT-like"/>
</dbReference>
<evidence type="ECO:0000256" key="4">
    <source>
        <dbReference type="PIRSR" id="PIRSR005739-1"/>
    </source>
</evidence>
<dbReference type="PROSITE" id="PS51683">
    <property type="entry name" value="SAM_OMT_II"/>
    <property type="match status" value="1"/>
</dbReference>
<reference evidence="7 8" key="1">
    <citation type="submission" date="2016-10" db="EMBL/GenBank/DDBJ databases">
        <authorList>
            <person name="de Groot N.N."/>
        </authorList>
    </citation>
    <scope>NUCLEOTIDE SEQUENCE [LARGE SCALE GENOMIC DNA]</scope>
    <source>
        <strain evidence="7 8">CGMCC 4.2023</strain>
    </source>
</reference>
<name>A0A1H6E714_9ACTN</name>
<dbReference type="Proteomes" id="UP000236754">
    <property type="component" value="Unassembled WGS sequence"/>
</dbReference>
<dbReference type="InterPro" id="IPR029063">
    <property type="entry name" value="SAM-dependent_MTases_sf"/>
</dbReference>
<keyword evidence="2 7" id="KW-0808">Transferase</keyword>
<dbReference type="GO" id="GO:0046983">
    <property type="term" value="F:protein dimerization activity"/>
    <property type="evidence" value="ECO:0007669"/>
    <property type="project" value="InterPro"/>
</dbReference>
<dbReference type="GO" id="GO:0008171">
    <property type="term" value="F:O-methyltransferase activity"/>
    <property type="evidence" value="ECO:0007669"/>
    <property type="project" value="InterPro"/>
</dbReference>